<proteinExistence type="predicted"/>
<sequence>MKRRVDGRQVAAQIQNALEAVCLEEGNAWNQTKEASKFLMFQTQGSRNFPHYTTSGQKQSPEVILRTKTGAGASKSPEGLKTAVF</sequence>
<accession>A0A9Q3DRR8</accession>
<evidence type="ECO:0000313" key="1">
    <source>
        <dbReference type="EMBL" id="MBW0508189.1"/>
    </source>
</evidence>
<dbReference type="AlphaFoldDB" id="A0A9Q3DRR8"/>
<organism evidence="1 2">
    <name type="scientific">Austropuccinia psidii MF-1</name>
    <dbReference type="NCBI Taxonomy" id="1389203"/>
    <lineage>
        <taxon>Eukaryota</taxon>
        <taxon>Fungi</taxon>
        <taxon>Dikarya</taxon>
        <taxon>Basidiomycota</taxon>
        <taxon>Pucciniomycotina</taxon>
        <taxon>Pucciniomycetes</taxon>
        <taxon>Pucciniales</taxon>
        <taxon>Sphaerophragmiaceae</taxon>
        <taxon>Austropuccinia</taxon>
    </lineage>
</organism>
<comment type="caution">
    <text evidence="1">The sequence shown here is derived from an EMBL/GenBank/DDBJ whole genome shotgun (WGS) entry which is preliminary data.</text>
</comment>
<reference evidence="1" key="1">
    <citation type="submission" date="2021-03" db="EMBL/GenBank/DDBJ databases">
        <title>Draft genome sequence of rust myrtle Austropuccinia psidii MF-1, a brazilian biotype.</title>
        <authorList>
            <person name="Quecine M.C."/>
            <person name="Pachon D.M.R."/>
            <person name="Bonatelli M.L."/>
            <person name="Correr F.H."/>
            <person name="Franceschini L.M."/>
            <person name="Leite T.F."/>
            <person name="Margarido G.R.A."/>
            <person name="Almeida C.A."/>
            <person name="Ferrarezi J.A."/>
            <person name="Labate C.A."/>
        </authorList>
    </citation>
    <scope>NUCLEOTIDE SEQUENCE</scope>
    <source>
        <strain evidence="1">MF-1</strain>
    </source>
</reference>
<gene>
    <name evidence="1" type="ORF">O181_047904</name>
</gene>
<dbReference type="EMBL" id="AVOT02020182">
    <property type="protein sequence ID" value="MBW0508189.1"/>
    <property type="molecule type" value="Genomic_DNA"/>
</dbReference>
<name>A0A9Q3DRR8_9BASI</name>
<keyword evidence="2" id="KW-1185">Reference proteome</keyword>
<protein>
    <submittedName>
        <fullName evidence="1">Uncharacterized protein</fullName>
    </submittedName>
</protein>
<evidence type="ECO:0000313" key="2">
    <source>
        <dbReference type="Proteomes" id="UP000765509"/>
    </source>
</evidence>
<dbReference type="Proteomes" id="UP000765509">
    <property type="component" value="Unassembled WGS sequence"/>
</dbReference>